<dbReference type="PANTHER" id="PTHR35011">
    <property type="entry name" value="2,3-DIKETO-L-GULONATE TRAP TRANSPORTER SMALL PERMEASE PROTEIN YIAM"/>
    <property type="match status" value="1"/>
</dbReference>
<dbReference type="InterPro" id="IPR007387">
    <property type="entry name" value="TRAP_DctQ"/>
</dbReference>
<accession>A0A5B8XVQ7</accession>
<keyword evidence="3" id="KW-1003">Cell membrane</keyword>
<evidence type="ECO:0000256" key="5">
    <source>
        <dbReference type="ARBA" id="ARBA00022692"/>
    </source>
</evidence>
<evidence type="ECO:0000313" key="13">
    <source>
        <dbReference type="Proteomes" id="UP000321595"/>
    </source>
</evidence>
<evidence type="ECO:0000256" key="8">
    <source>
        <dbReference type="ARBA" id="ARBA00038436"/>
    </source>
</evidence>
<dbReference type="KEGG" id="bbae:FRD01_20975"/>
<dbReference type="PANTHER" id="PTHR35011:SF2">
    <property type="entry name" value="2,3-DIKETO-L-GULONATE TRAP TRANSPORTER SMALL PERMEASE PROTEIN YIAM"/>
    <property type="match status" value="1"/>
</dbReference>
<dbReference type="GO" id="GO:0015740">
    <property type="term" value="P:C4-dicarboxylate transport"/>
    <property type="evidence" value="ECO:0007669"/>
    <property type="project" value="TreeGrafter"/>
</dbReference>
<keyword evidence="7 10" id="KW-0472">Membrane</keyword>
<dbReference type="GO" id="GO:0005886">
    <property type="term" value="C:plasma membrane"/>
    <property type="evidence" value="ECO:0007669"/>
    <property type="project" value="UniProtKB-SubCell"/>
</dbReference>
<evidence type="ECO:0000256" key="9">
    <source>
        <dbReference type="SAM" id="MobiDB-lite"/>
    </source>
</evidence>
<evidence type="ECO:0000256" key="2">
    <source>
        <dbReference type="ARBA" id="ARBA00022448"/>
    </source>
</evidence>
<organism evidence="12 13">
    <name type="scientific">Microvenator marinus</name>
    <dbReference type="NCBI Taxonomy" id="2600177"/>
    <lineage>
        <taxon>Bacteria</taxon>
        <taxon>Deltaproteobacteria</taxon>
        <taxon>Bradymonadales</taxon>
        <taxon>Microvenatoraceae</taxon>
        <taxon>Microvenator</taxon>
    </lineage>
</organism>
<evidence type="ECO:0000256" key="10">
    <source>
        <dbReference type="SAM" id="Phobius"/>
    </source>
</evidence>
<keyword evidence="13" id="KW-1185">Reference proteome</keyword>
<comment type="similarity">
    <text evidence="8">Belongs to the TRAP transporter small permease family.</text>
</comment>
<feature type="transmembrane region" description="Helical" evidence="10">
    <location>
        <begin position="220"/>
        <end position="242"/>
    </location>
</feature>
<keyword evidence="4" id="KW-0997">Cell inner membrane</keyword>
<feature type="transmembrane region" description="Helical" evidence="10">
    <location>
        <begin position="181"/>
        <end position="199"/>
    </location>
</feature>
<sequence length="298" mass="32067">MLRWLQRVEDRLVVVEGWALSACVITMLLLAVYNIGYRNVLVPFQAQFPVPSEFSTVVESTVEPLGQEAEADTDSEGFGGGFGGGFGEEPEAVAPETSDDFAGGFGGGFGDEPAEPSEPAGEEEGAEGFGGGFGGGFEDTVEEEAEATEVEPVAEEVVEPSGFALFLADVVKAMRLEWIDILLRHLVLVCGFLGAMLAAKRRKHITIDALSKVMPAKVLPVTESCTSALAAMICIILAISGWNLVEIGLEFPKELMSWADEWMFQLVFPIGFLMLAFHFGVRAFEGFGEVVLDEEAVQ</sequence>
<dbReference type="InterPro" id="IPR055348">
    <property type="entry name" value="DctQ"/>
</dbReference>
<dbReference type="RefSeq" id="WP_146962898.1">
    <property type="nucleotide sequence ID" value="NZ_CP042467.1"/>
</dbReference>
<proteinExistence type="inferred from homology"/>
<evidence type="ECO:0000256" key="7">
    <source>
        <dbReference type="ARBA" id="ARBA00023136"/>
    </source>
</evidence>
<feature type="compositionally biased region" description="Gly residues" evidence="9">
    <location>
        <begin position="127"/>
        <end position="137"/>
    </location>
</feature>
<gene>
    <name evidence="12" type="ORF">FRD01_20975</name>
</gene>
<evidence type="ECO:0000313" key="12">
    <source>
        <dbReference type="EMBL" id="QED29665.1"/>
    </source>
</evidence>
<comment type="subcellular location">
    <subcellularLocation>
        <location evidence="1">Cell inner membrane</location>
        <topology evidence="1">Multi-pass membrane protein</topology>
    </subcellularLocation>
</comment>
<feature type="region of interest" description="Disordered" evidence="9">
    <location>
        <begin position="66"/>
        <end position="154"/>
    </location>
</feature>
<evidence type="ECO:0000259" key="11">
    <source>
        <dbReference type="Pfam" id="PF04290"/>
    </source>
</evidence>
<protein>
    <submittedName>
        <fullName evidence="12">TRAP transporter small permease</fullName>
    </submittedName>
</protein>
<keyword evidence="5 10" id="KW-0812">Transmembrane</keyword>
<keyword evidence="6 10" id="KW-1133">Transmembrane helix</keyword>
<dbReference type="AlphaFoldDB" id="A0A5B8XVQ7"/>
<dbReference type="Proteomes" id="UP000321595">
    <property type="component" value="Chromosome"/>
</dbReference>
<evidence type="ECO:0000256" key="3">
    <source>
        <dbReference type="ARBA" id="ARBA00022475"/>
    </source>
</evidence>
<feature type="compositionally biased region" description="Acidic residues" evidence="9">
    <location>
        <begin position="112"/>
        <end position="126"/>
    </location>
</feature>
<feature type="domain" description="Tripartite ATP-independent periplasmic transporters DctQ component" evidence="11">
    <location>
        <begin position="176"/>
        <end position="287"/>
    </location>
</feature>
<feature type="transmembrane region" description="Helical" evidence="10">
    <location>
        <begin position="12"/>
        <end position="33"/>
    </location>
</feature>
<dbReference type="EMBL" id="CP042467">
    <property type="protein sequence ID" value="QED29665.1"/>
    <property type="molecule type" value="Genomic_DNA"/>
</dbReference>
<reference evidence="12 13" key="1">
    <citation type="submission" date="2019-08" db="EMBL/GenBank/DDBJ databases">
        <authorList>
            <person name="Liang Q."/>
        </authorList>
    </citation>
    <scope>NUCLEOTIDE SEQUENCE [LARGE SCALE GENOMIC DNA]</scope>
    <source>
        <strain evidence="12 13">V1718</strain>
    </source>
</reference>
<evidence type="ECO:0000256" key="6">
    <source>
        <dbReference type="ARBA" id="ARBA00022989"/>
    </source>
</evidence>
<evidence type="ECO:0000256" key="4">
    <source>
        <dbReference type="ARBA" id="ARBA00022519"/>
    </source>
</evidence>
<evidence type="ECO:0000256" key="1">
    <source>
        <dbReference type="ARBA" id="ARBA00004429"/>
    </source>
</evidence>
<feature type="compositionally biased region" description="Gly residues" evidence="9">
    <location>
        <begin position="77"/>
        <end position="87"/>
    </location>
</feature>
<feature type="compositionally biased region" description="Acidic residues" evidence="9">
    <location>
        <begin position="139"/>
        <end position="154"/>
    </location>
</feature>
<dbReference type="Pfam" id="PF04290">
    <property type="entry name" value="DctQ"/>
    <property type="match status" value="1"/>
</dbReference>
<dbReference type="OrthoDB" id="5418442at2"/>
<dbReference type="GO" id="GO:0022857">
    <property type="term" value="F:transmembrane transporter activity"/>
    <property type="evidence" value="ECO:0007669"/>
    <property type="project" value="TreeGrafter"/>
</dbReference>
<keyword evidence="2" id="KW-0813">Transport</keyword>
<feature type="transmembrane region" description="Helical" evidence="10">
    <location>
        <begin position="262"/>
        <end position="281"/>
    </location>
</feature>
<name>A0A5B8XVQ7_9DELT</name>